<dbReference type="PANTHER" id="PTHR30273:SF2">
    <property type="entry name" value="PROTEIN FECR"/>
    <property type="match status" value="1"/>
</dbReference>
<dbReference type="InterPro" id="IPR032508">
    <property type="entry name" value="FecR_C"/>
</dbReference>
<reference evidence="3 4" key="1">
    <citation type="submission" date="2019-02" db="EMBL/GenBank/DDBJ databases">
        <title>Genomic Encyclopedia of Type Strains, Phase IV (KMG-IV): sequencing the most valuable type-strain genomes for metagenomic binning, comparative biology and taxonomic classification.</title>
        <authorList>
            <person name="Goeker M."/>
        </authorList>
    </citation>
    <scope>NUCLEOTIDE SEQUENCE [LARGE SCALE GENOMIC DNA]</scope>
    <source>
        <strain evidence="3 4">DSM 18116</strain>
    </source>
</reference>
<gene>
    <name evidence="3" type="ORF">EV199_3983</name>
</gene>
<dbReference type="RefSeq" id="WP_130542522.1">
    <property type="nucleotide sequence ID" value="NZ_CP042431.1"/>
</dbReference>
<keyword evidence="4" id="KW-1185">Reference proteome</keyword>
<dbReference type="OrthoDB" id="697544at2"/>
<dbReference type="Pfam" id="PF16344">
    <property type="entry name" value="FecR_C"/>
    <property type="match status" value="1"/>
</dbReference>
<dbReference type="PIRSF" id="PIRSF018266">
    <property type="entry name" value="FecR"/>
    <property type="match status" value="1"/>
</dbReference>
<dbReference type="EMBL" id="SGXA01000002">
    <property type="protein sequence ID" value="RZS72068.1"/>
    <property type="molecule type" value="Genomic_DNA"/>
</dbReference>
<dbReference type="InterPro" id="IPR012373">
    <property type="entry name" value="Ferrdict_sens_TM"/>
</dbReference>
<evidence type="ECO:0000259" key="2">
    <source>
        <dbReference type="Pfam" id="PF16344"/>
    </source>
</evidence>
<dbReference type="AlphaFoldDB" id="A0A4Q7MU34"/>
<sequence length="330" mass="37221">MEARIKYLFRQYLENKCTRREFDEFFALLRDASHDESLRQLISNAYSELGQGSVTYVDESGNLVLPEPEWFSRPVQEEDEATGKKWGRTIRIAVGLAATVAGIFLLLREPDAVSNHTASFQVSSTERSEFKYLLLPDSTQVWLNAASTLEYPPEFGGKKREVFLSGEAYFDVKHAAEKPFIIHTGKISTTVLGTAFNIKAYNDLSNVTVAVSRGKVKVEYLDKEVATLTPGQQVKVNNNGTGIADRKSGINQVAAWQQGSLVYDDETIMDIVADLERMYNVRVNVRDITVSNMRISTSFNRQTGVEQALQIICSLTERKVEQRNGQYFIY</sequence>
<evidence type="ECO:0000259" key="1">
    <source>
        <dbReference type="Pfam" id="PF04773"/>
    </source>
</evidence>
<dbReference type="GO" id="GO:0016989">
    <property type="term" value="F:sigma factor antagonist activity"/>
    <property type="evidence" value="ECO:0007669"/>
    <property type="project" value="TreeGrafter"/>
</dbReference>
<dbReference type="Gene3D" id="3.55.50.30">
    <property type="match status" value="1"/>
</dbReference>
<name>A0A4Q7MU34_9BACT</name>
<proteinExistence type="predicted"/>
<dbReference type="Gene3D" id="2.60.120.1440">
    <property type="match status" value="1"/>
</dbReference>
<dbReference type="InterPro" id="IPR006860">
    <property type="entry name" value="FecR"/>
</dbReference>
<dbReference type="Pfam" id="PF04773">
    <property type="entry name" value="FecR"/>
    <property type="match status" value="1"/>
</dbReference>
<comment type="caution">
    <text evidence="3">The sequence shown here is derived from an EMBL/GenBank/DDBJ whole genome shotgun (WGS) entry which is preliminary data.</text>
</comment>
<protein>
    <submittedName>
        <fullName evidence="3">FecR family protein</fullName>
    </submittedName>
</protein>
<dbReference type="Proteomes" id="UP000293874">
    <property type="component" value="Unassembled WGS sequence"/>
</dbReference>
<dbReference type="PANTHER" id="PTHR30273">
    <property type="entry name" value="PERIPLASMIC SIGNAL SENSOR AND SIGMA FACTOR ACTIVATOR FECR-RELATED"/>
    <property type="match status" value="1"/>
</dbReference>
<feature type="domain" description="Protein FecR C-terminal" evidence="2">
    <location>
        <begin position="261"/>
        <end position="327"/>
    </location>
</feature>
<organism evidence="3 4">
    <name type="scientific">Pseudobacter ginsenosidimutans</name>
    <dbReference type="NCBI Taxonomy" id="661488"/>
    <lineage>
        <taxon>Bacteria</taxon>
        <taxon>Pseudomonadati</taxon>
        <taxon>Bacteroidota</taxon>
        <taxon>Chitinophagia</taxon>
        <taxon>Chitinophagales</taxon>
        <taxon>Chitinophagaceae</taxon>
        <taxon>Pseudobacter</taxon>
    </lineage>
</organism>
<feature type="domain" description="FecR protein" evidence="1">
    <location>
        <begin position="124"/>
        <end position="217"/>
    </location>
</feature>
<accession>A0A4Q7MU34</accession>
<evidence type="ECO:0000313" key="3">
    <source>
        <dbReference type="EMBL" id="RZS72068.1"/>
    </source>
</evidence>
<evidence type="ECO:0000313" key="4">
    <source>
        <dbReference type="Proteomes" id="UP000293874"/>
    </source>
</evidence>